<keyword evidence="2" id="KW-1185">Reference proteome</keyword>
<name>M5DRV3_9GAMM</name>
<sequence>MPLCTTESNEYYLVSIRTPDSGATRLYYLILPRIESWDI</sequence>
<dbReference type="HOGENOM" id="CLU_3318370_0_0_6"/>
<dbReference type="Proteomes" id="UP000011866">
    <property type="component" value="Chromosome"/>
</dbReference>
<accession>M5DRV3</accession>
<evidence type="ECO:0000313" key="1">
    <source>
        <dbReference type="EMBL" id="CCU72641.1"/>
    </source>
</evidence>
<dbReference type="EMBL" id="HF680312">
    <property type="protein sequence ID" value="CCU72641.1"/>
    <property type="molecule type" value="Genomic_DNA"/>
</dbReference>
<proteinExistence type="predicted"/>
<dbReference type="AlphaFoldDB" id="M5DRV3"/>
<evidence type="ECO:0000313" key="2">
    <source>
        <dbReference type="Proteomes" id="UP000011866"/>
    </source>
</evidence>
<protein>
    <submittedName>
        <fullName evidence="1">Uncharacterized protein</fullName>
    </submittedName>
</protein>
<reference evidence="1 2" key="1">
    <citation type="journal article" date="2013" name="Genome Announc.">
        <title>Genome Sequence of Thalassolituus oleivorans MIL-1 (DSM 14913T).</title>
        <authorList>
            <person name="Golyshin P.N."/>
            <person name="Werner J."/>
            <person name="Chernikova T.N."/>
            <person name="Tran H."/>
            <person name="Ferrer M."/>
            <person name="Yakimov M.M."/>
            <person name="Teeling H."/>
            <person name="Golyshina O.V."/>
        </authorList>
    </citation>
    <scope>NUCLEOTIDE SEQUENCE [LARGE SCALE GENOMIC DNA]</scope>
    <source>
        <strain evidence="1 2">MIL-1</strain>
    </source>
</reference>
<organism evidence="1 2">
    <name type="scientific">Thalassolituus oleivorans MIL-1</name>
    <dbReference type="NCBI Taxonomy" id="1298593"/>
    <lineage>
        <taxon>Bacteria</taxon>
        <taxon>Pseudomonadati</taxon>
        <taxon>Pseudomonadota</taxon>
        <taxon>Gammaproteobacteria</taxon>
        <taxon>Oceanospirillales</taxon>
        <taxon>Oceanospirillaceae</taxon>
        <taxon>Thalassolituus</taxon>
    </lineage>
</organism>
<gene>
    <name evidence="1" type="ORF">TOL_2237</name>
</gene>
<dbReference type="KEGG" id="tol:TOL_2237"/>